<proteinExistence type="predicted"/>
<dbReference type="Proteomes" id="UP000824998">
    <property type="component" value="Unassembled WGS sequence"/>
</dbReference>
<sequence length="220" mass="22999">MLIHVLGPWPAQGTSLDGSDSSDRPRSEQRRSATNPGPSTGAEARLKERWHAIPRGGGGVSATEALLCSVELESRGELARHHAHENPPGEPAGGHPSLAGALPPPSPYPAPSVLQARPGGLASSPHPNATRVRIIEARGFSLWLPSFRRETALPAYVVAPVQNSTAPPGGACVSGRVRVARGRRGFARIAGHGIGDGAREERRVSAAAGGSDDVWWEQSP</sequence>
<evidence type="ECO:0000313" key="2">
    <source>
        <dbReference type="EMBL" id="KAG9235313.1"/>
    </source>
</evidence>
<feature type="region of interest" description="Disordered" evidence="1">
    <location>
        <begin position="1"/>
        <end position="60"/>
    </location>
</feature>
<protein>
    <submittedName>
        <fullName evidence="2">Uncharacterized protein</fullName>
    </submittedName>
</protein>
<feature type="region of interest" description="Disordered" evidence="1">
    <location>
        <begin position="198"/>
        <end position="220"/>
    </location>
</feature>
<name>A0A9P7YK89_9HELO</name>
<keyword evidence="3" id="KW-1185">Reference proteome</keyword>
<evidence type="ECO:0000313" key="3">
    <source>
        <dbReference type="Proteomes" id="UP000824998"/>
    </source>
</evidence>
<reference evidence="2" key="1">
    <citation type="journal article" date="2021" name="IMA Fungus">
        <title>Genomic characterization of three marine fungi, including Emericellopsis atlantica sp. nov. with signatures of a generalist lifestyle and marine biomass degradation.</title>
        <authorList>
            <person name="Hagestad O.C."/>
            <person name="Hou L."/>
            <person name="Andersen J.H."/>
            <person name="Hansen E.H."/>
            <person name="Altermark B."/>
            <person name="Li C."/>
            <person name="Kuhnert E."/>
            <person name="Cox R.J."/>
            <person name="Crous P.W."/>
            <person name="Spatafora J.W."/>
            <person name="Lail K."/>
            <person name="Amirebrahimi M."/>
            <person name="Lipzen A."/>
            <person name="Pangilinan J."/>
            <person name="Andreopoulos W."/>
            <person name="Hayes R.D."/>
            <person name="Ng V."/>
            <person name="Grigoriev I.V."/>
            <person name="Jackson S.A."/>
            <person name="Sutton T.D.S."/>
            <person name="Dobson A.D.W."/>
            <person name="Rama T."/>
        </authorList>
    </citation>
    <scope>NUCLEOTIDE SEQUENCE</scope>
    <source>
        <strain evidence="2">TRa018bII</strain>
    </source>
</reference>
<gene>
    <name evidence="2" type="ORF">BJ875DRAFT_440439</name>
</gene>
<comment type="caution">
    <text evidence="2">The sequence shown here is derived from an EMBL/GenBank/DDBJ whole genome shotgun (WGS) entry which is preliminary data.</text>
</comment>
<organism evidence="2 3">
    <name type="scientific">Amylocarpus encephaloides</name>
    <dbReference type="NCBI Taxonomy" id="45428"/>
    <lineage>
        <taxon>Eukaryota</taxon>
        <taxon>Fungi</taxon>
        <taxon>Dikarya</taxon>
        <taxon>Ascomycota</taxon>
        <taxon>Pezizomycotina</taxon>
        <taxon>Leotiomycetes</taxon>
        <taxon>Helotiales</taxon>
        <taxon>Helotiales incertae sedis</taxon>
        <taxon>Amylocarpus</taxon>
    </lineage>
</organism>
<dbReference type="AlphaFoldDB" id="A0A9P7YK89"/>
<accession>A0A9P7YK89</accession>
<dbReference type="EMBL" id="MU251435">
    <property type="protein sequence ID" value="KAG9235313.1"/>
    <property type="molecule type" value="Genomic_DNA"/>
</dbReference>
<evidence type="ECO:0000256" key="1">
    <source>
        <dbReference type="SAM" id="MobiDB-lite"/>
    </source>
</evidence>
<feature type="compositionally biased region" description="Basic and acidic residues" evidence="1">
    <location>
        <begin position="77"/>
        <end position="87"/>
    </location>
</feature>
<feature type="compositionally biased region" description="Basic and acidic residues" evidence="1">
    <location>
        <begin position="21"/>
        <end position="31"/>
    </location>
</feature>
<feature type="region of interest" description="Disordered" evidence="1">
    <location>
        <begin position="77"/>
        <end position="126"/>
    </location>
</feature>